<dbReference type="KEGG" id="satk:SA2016_3984"/>
<evidence type="ECO:0000313" key="5">
    <source>
        <dbReference type="EMBL" id="AMM34638.1"/>
    </source>
</evidence>
<dbReference type="GO" id="GO:0003989">
    <property type="term" value="F:acetyl-CoA carboxylase activity"/>
    <property type="evidence" value="ECO:0007669"/>
    <property type="project" value="InterPro"/>
</dbReference>
<accession>A0A127A568</accession>
<dbReference type="STRING" id="37927.SA2016_3984"/>
<dbReference type="AlphaFoldDB" id="A0A127A568"/>
<proteinExistence type="predicted"/>
<dbReference type="Proteomes" id="UP000070134">
    <property type="component" value="Chromosome"/>
</dbReference>
<keyword evidence="2 3" id="KW-0092">Biotin</keyword>
<dbReference type="PROSITE" id="PS50968">
    <property type="entry name" value="BIOTINYL_LIPOYL"/>
    <property type="match status" value="1"/>
</dbReference>
<dbReference type="OrthoDB" id="9811735at2"/>
<feature type="domain" description="Lipoyl-binding" evidence="4">
    <location>
        <begin position="1"/>
        <end position="77"/>
    </location>
</feature>
<evidence type="ECO:0000256" key="3">
    <source>
        <dbReference type="RuleBase" id="RU364072"/>
    </source>
</evidence>
<dbReference type="PANTHER" id="PTHR45266:SF3">
    <property type="entry name" value="OXALOACETATE DECARBOXYLASE ALPHA CHAIN"/>
    <property type="match status" value="1"/>
</dbReference>
<dbReference type="EMBL" id="CP014518">
    <property type="protein sequence ID" value="AMM34638.1"/>
    <property type="molecule type" value="Genomic_DNA"/>
</dbReference>
<dbReference type="InterPro" id="IPR050709">
    <property type="entry name" value="Biotin_Carboxyl_Carrier/Decarb"/>
</dbReference>
<organism evidence="5 6">
    <name type="scientific">Sinomonas atrocyanea</name>
    <dbReference type="NCBI Taxonomy" id="37927"/>
    <lineage>
        <taxon>Bacteria</taxon>
        <taxon>Bacillati</taxon>
        <taxon>Actinomycetota</taxon>
        <taxon>Actinomycetes</taxon>
        <taxon>Micrococcales</taxon>
        <taxon>Micrococcaceae</taxon>
        <taxon>Sinomonas</taxon>
    </lineage>
</organism>
<dbReference type="RefSeq" id="WP_066501551.1">
    <property type="nucleotide sequence ID" value="NZ_BJMO01000006.1"/>
</dbReference>
<dbReference type="CDD" id="cd06850">
    <property type="entry name" value="biotinyl_domain"/>
    <property type="match status" value="1"/>
</dbReference>
<dbReference type="UniPathway" id="UPA00094"/>
<dbReference type="Gene3D" id="2.40.50.100">
    <property type="match status" value="1"/>
</dbReference>
<keyword evidence="3" id="KW-0443">Lipid metabolism</keyword>
<comment type="function">
    <text evidence="3">This protein is a component of the acetyl coenzyme A carboxylase complex; first, biotin carboxylase catalyzes the carboxylation of the carrier protein and then the transcarboxylase transfers the carboxyl group to form malonyl-CoA.</text>
</comment>
<evidence type="ECO:0000256" key="2">
    <source>
        <dbReference type="ARBA" id="ARBA00023267"/>
    </source>
</evidence>
<dbReference type="InterPro" id="IPR001249">
    <property type="entry name" value="AcCoA_biotinCC"/>
</dbReference>
<gene>
    <name evidence="5" type="ORF">SA2016_3984</name>
</gene>
<comment type="pathway">
    <text evidence="3">Lipid metabolism; fatty acid biosynthesis.</text>
</comment>
<protein>
    <recommendedName>
        <fullName evidence="1 3">Biotin carboxyl carrier protein of acetyl-CoA carboxylase</fullName>
    </recommendedName>
</protein>
<reference evidence="5 6" key="1">
    <citation type="submission" date="2016-02" db="EMBL/GenBank/DDBJ databases">
        <title>Complete genome of Sinomonas atrocyanea KCTC 3377.</title>
        <authorList>
            <person name="Kim K.M."/>
        </authorList>
    </citation>
    <scope>NUCLEOTIDE SEQUENCE [LARGE SCALE GENOMIC DNA]</scope>
    <source>
        <strain evidence="5 6">KCTC 3377</strain>
    </source>
</reference>
<dbReference type="PRINTS" id="PR01071">
    <property type="entry name" value="ACOABIOTINCC"/>
</dbReference>
<dbReference type="InterPro" id="IPR011053">
    <property type="entry name" value="Single_hybrid_motif"/>
</dbReference>
<dbReference type="SUPFAM" id="SSF51230">
    <property type="entry name" value="Single hybrid motif"/>
    <property type="match status" value="1"/>
</dbReference>
<keyword evidence="6" id="KW-1185">Reference proteome</keyword>
<evidence type="ECO:0000313" key="6">
    <source>
        <dbReference type="Proteomes" id="UP000070134"/>
    </source>
</evidence>
<dbReference type="NCBIfam" id="NF005457">
    <property type="entry name" value="PRK07051.1"/>
    <property type="match status" value="1"/>
</dbReference>
<dbReference type="GO" id="GO:0009317">
    <property type="term" value="C:acetyl-CoA carboxylase complex"/>
    <property type="evidence" value="ECO:0007669"/>
    <property type="project" value="InterPro"/>
</dbReference>
<sequence>MANVISPLPGIFYRKPGPGKEPFVEVGDTIESGQTIGIVEIMKQFTEVQSDTAGVIESFEAADGAMVNPGDTLVVVREGQA</sequence>
<dbReference type="InterPro" id="IPR000089">
    <property type="entry name" value="Biotin_lipoyl"/>
</dbReference>
<keyword evidence="3" id="KW-0444">Lipid biosynthesis</keyword>
<evidence type="ECO:0000259" key="4">
    <source>
        <dbReference type="PROSITE" id="PS50968"/>
    </source>
</evidence>
<name>A0A127A568_9MICC</name>
<evidence type="ECO:0000256" key="1">
    <source>
        <dbReference type="ARBA" id="ARBA00017562"/>
    </source>
</evidence>
<keyword evidence="3" id="KW-0276">Fatty acid metabolism</keyword>
<dbReference type="Pfam" id="PF00364">
    <property type="entry name" value="Biotin_lipoyl"/>
    <property type="match status" value="1"/>
</dbReference>
<dbReference type="PANTHER" id="PTHR45266">
    <property type="entry name" value="OXALOACETATE DECARBOXYLASE ALPHA CHAIN"/>
    <property type="match status" value="1"/>
</dbReference>
<dbReference type="GO" id="GO:0006633">
    <property type="term" value="P:fatty acid biosynthetic process"/>
    <property type="evidence" value="ECO:0007669"/>
    <property type="project" value="UniProtKB-UniPathway"/>
</dbReference>
<keyword evidence="3" id="KW-0275">Fatty acid biosynthesis</keyword>